<feature type="binding site" evidence="2">
    <location>
        <position position="68"/>
    </location>
    <ligand>
        <name>substrate</name>
    </ligand>
</feature>
<dbReference type="Pfam" id="PF00300">
    <property type="entry name" value="His_Phos_1"/>
    <property type="match status" value="1"/>
</dbReference>
<evidence type="ECO:0000313" key="3">
    <source>
        <dbReference type="EMBL" id="THJ67485.1"/>
    </source>
</evidence>
<name>A0A4S5E791_9MICC</name>
<dbReference type="PANTHER" id="PTHR48100:SF62">
    <property type="entry name" value="GLUCOSYL-3-PHOSPHOGLYCERATE PHOSPHATASE"/>
    <property type="match status" value="1"/>
</dbReference>
<accession>A0A4S5E791</accession>
<dbReference type="CDD" id="cd07067">
    <property type="entry name" value="HP_PGM_like"/>
    <property type="match status" value="1"/>
</dbReference>
<dbReference type="GO" id="GO:0016791">
    <property type="term" value="F:phosphatase activity"/>
    <property type="evidence" value="ECO:0007669"/>
    <property type="project" value="TreeGrafter"/>
</dbReference>
<dbReference type="PANTHER" id="PTHR48100">
    <property type="entry name" value="BROAD-SPECIFICITY PHOSPHATASE YOR283W-RELATED"/>
    <property type="match status" value="1"/>
</dbReference>
<dbReference type="InterPro" id="IPR013078">
    <property type="entry name" value="His_Pase_superF_clade-1"/>
</dbReference>
<protein>
    <submittedName>
        <fullName evidence="3">Histidine phosphatase family protein</fullName>
    </submittedName>
</protein>
<dbReference type="InterPro" id="IPR029033">
    <property type="entry name" value="His_PPase_superfam"/>
</dbReference>
<organism evidence="3 4">
    <name type="scientific">Arthrobacter echini</name>
    <dbReference type="NCBI Taxonomy" id="1529066"/>
    <lineage>
        <taxon>Bacteria</taxon>
        <taxon>Bacillati</taxon>
        <taxon>Actinomycetota</taxon>
        <taxon>Actinomycetes</taxon>
        <taxon>Micrococcales</taxon>
        <taxon>Micrococcaceae</taxon>
        <taxon>Arthrobacter</taxon>
    </lineage>
</organism>
<sequence length="226" mass="24792">MTRYVHAHSEARRIIFWRHGRTEWNRSGRFQGQEDIDLDQTGRDQAARAAEVLLTREPSVIVSSDLRRAADTAGALAALTGLSVSFDERLRETDAGRWQGLTFAEIEEQFPLDNAAWRGGDPEVRAGGRENRLEVGRRMLAAVADAMEPVEPAATLVIVSHGGAIRAALAALMGLPPRRWGALAGLSNCHWSEVHEVVGRTEALFSWQLTEHNLGLGSLPTEPLEG</sequence>
<dbReference type="SUPFAM" id="SSF53254">
    <property type="entry name" value="Phosphoglycerate mutase-like"/>
    <property type="match status" value="1"/>
</dbReference>
<feature type="binding site" evidence="2">
    <location>
        <begin position="18"/>
        <end position="25"/>
    </location>
    <ligand>
        <name>substrate</name>
    </ligand>
</feature>
<dbReference type="InterPro" id="IPR050275">
    <property type="entry name" value="PGM_Phosphatase"/>
</dbReference>
<dbReference type="GO" id="GO:0005737">
    <property type="term" value="C:cytoplasm"/>
    <property type="evidence" value="ECO:0007669"/>
    <property type="project" value="TreeGrafter"/>
</dbReference>
<evidence type="ECO:0000256" key="1">
    <source>
        <dbReference type="PIRSR" id="PIRSR613078-1"/>
    </source>
</evidence>
<gene>
    <name evidence="3" type="ORF">E8P82_05155</name>
</gene>
<keyword evidence="4" id="KW-1185">Reference proteome</keyword>
<feature type="active site" description="Tele-phosphohistidine intermediate" evidence="1">
    <location>
        <position position="19"/>
    </location>
</feature>
<dbReference type="OrthoDB" id="4697614at2"/>
<dbReference type="EMBL" id="SSWH01000003">
    <property type="protein sequence ID" value="THJ67485.1"/>
    <property type="molecule type" value="Genomic_DNA"/>
</dbReference>
<proteinExistence type="predicted"/>
<evidence type="ECO:0000313" key="4">
    <source>
        <dbReference type="Proteomes" id="UP000305233"/>
    </source>
</evidence>
<comment type="caution">
    <text evidence="3">The sequence shown here is derived from an EMBL/GenBank/DDBJ whole genome shotgun (WGS) entry which is preliminary data.</text>
</comment>
<feature type="active site" description="Proton donor/acceptor" evidence="1">
    <location>
        <position position="92"/>
    </location>
</feature>
<evidence type="ECO:0000256" key="2">
    <source>
        <dbReference type="PIRSR" id="PIRSR613078-2"/>
    </source>
</evidence>
<dbReference type="Gene3D" id="3.40.50.1240">
    <property type="entry name" value="Phosphoglycerate mutase-like"/>
    <property type="match status" value="1"/>
</dbReference>
<dbReference type="SMART" id="SM00855">
    <property type="entry name" value="PGAM"/>
    <property type="match status" value="1"/>
</dbReference>
<reference evidence="3 4" key="1">
    <citation type="submission" date="2019-04" db="EMBL/GenBank/DDBJ databases">
        <authorList>
            <person name="Liu Q."/>
            <person name="Xin Y.-H."/>
        </authorList>
    </citation>
    <scope>NUCLEOTIDE SEQUENCE [LARGE SCALE GENOMIC DNA]</scope>
    <source>
        <strain evidence="3 4">AM23</strain>
    </source>
</reference>
<dbReference type="AlphaFoldDB" id="A0A4S5E791"/>
<dbReference type="RefSeq" id="WP_136453423.1">
    <property type="nucleotide sequence ID" value="NZ_SSWH01000003.1"/>
</dbReference>
<dbReference type="Proteomes" id="UP000305233">
    <property type="component" value="Unassembled WGS sequence"/>
</dbReference>